<dbReference type="STRING" id="762486.SAMN05444411_101697"/>
<feature type="chain" id="PRO_5011592700" description="TonB protein C-terminal" evidence="1">
    <location>
        <begin position="19"/>
        <end position="109"/>
    </location>
</feature>
<evidence type="ECO:0000313" key="2">
    <source>
        <dbReference type="EMBL" id="SDW42856.1"/>
    </source>
</evidence>
<dbReference type="EMBL" id="FNNJ01000001">
    <property type="protein sequence ID" value="SDW42856.1"/>
    <property type="molecule type" value="Genomic_DNA"/>
</dbReference>
<reference evidence="3" key="1">
    <citation type="submission" date="2016-10" db="EMBL/GenBank/DDBJ databases">
        <authorList>
            <person name="Varghese N."/>
            <person name="Submissions S."/>
        </authorList>
    </citation>
    <scope>NUCLEOTIDE SEQUENCE [LARGE SCALE GENOMIC DNA]</scope>
    <source>
        <strain evidence="3">DSM 24956</strain>
    </source>
</reference>
<accession>A0A1H2TFX2</accession>
<keyword evidence="3" id="KW-1185">Reference proteome</keyword>
<evidence type="ECO:0008006" key="4">
    <source>
        <dbReference type="Google" id="ProtNLM"/>
    </source>
</evidence>
<dbReference type="Proteomes" id="UP000199595">
    <property type="component" value="Unassembled WGS sequence"/>
</dbReference>
<organism evidence="2 3">
    <name type="scientific">Lutibacter oricola</name>
    <dbReference type="NCBI Taxonomy" id="762486"/>
    <lineage>
        <taxon>Bacteria</taxon>
        <taxon>Pseudomonadati</taxon>
        <taxon>Bacteroidota</taxon>
        <taxon>Flavobacteriia</taxon>
        <taxon>Flavobacteriales</taxon>
        <taxon>Flavobacteriaceae</taxon>
        <taxon>Lutibacter</taxon>
    </lineage>
</organism>
<evidence type="ECO:0000256" key="1">
    <source>
        <dbReference type="SAM" id="SignalP"/>
    </source>
</evidence>
<name>A0A1H2TFX2_9FLAO</name>
<dbReference type="AlphaFoldDB" id="A0A1H2TFX2"/>
<feature type="signal peptide" evidence="1">
    <location>
        <begin position="1"/>
        <end position="18"/>
    </location>
</feature>
<dbReference type="OrthoDB" id="1203184at2"/>
<dbReference type="RefSeq" id="WP_090119743.1">
    <property type="nucleotide sequence ID" value="NZ_FNNJ01000001.1"/>
</dbReference>
<sequence length="109" mass="12341">MKKLSILFIALFSGFVMTANSPKTNYSNQVRAKIVKLLESAPFRVSADVNAEVEFLITKKGEIVVINVSSKNALVEDYVKSKLNYQKVFVSTNYRSQFFKMPLKIVKKA</sequence>
<protein>
    <recommendedName>
        <fullName evidence="4">TonB protein C-terminal</fullName>
    </recommendedName>
</protein>
<proteinExistence type="predicted"/>
<gene>
    <name evidence="2" type="ORF">SAMN05444411_101697</name>
</gene>
<evidence type="ECO:0000313" key="3">
    <source>
        <dbReference type="Proteomes" id="UP000199595"/>
    </source>
</evidence>
<keyword evidence="1" id="KW-0732">Signal</keyword>